<dbReference type="Pfam" id="PF01657">
    <property type="entry name" value="Stress-antifung"/>
    <property type="match status" value="5"/>
</dbReference>
<dbReference type="GO" id="GO:0004674">
    <property type="term" value="F:protein serine/threonine kinase activity"/>
    <property type="evidence" value="ECO:0007669"/>
    <property type="project" value="UniProtKB-KW"/>
</dbReference>
<feature type="domain" description="Gnk2-homologous" evidence="21">
    <location>
        <begin position="31"/>
        <end position="135"/>
    </location>
</feature>
<evidence type="ECO:0000256" key="7">
    <source>
        <dbReference type="ARBA" id="ARBA00022737"/>
    </source>
</evidence>
<keyword evidence="10 17" id="KW-0067">ATP-binding</keyword>
<dbReference type="Gene3D" id="3.30.200.20">
    <property type="entry name" value="Phosphorylase Kinase, domain 1"/>
    <property type="match status" value="2"/>
</dbReference>
<feature type="domain" description="Protein kinase" evidence="20">
    <location>
        <begin position="1200"/>
        <end position="1366"/>
    </location>
</feature>
<evidence type="ECO:0000256" key="16">
    <source>
        <dbReference type="ARBA" id="ARBA00048679"/>
    </source>
</evidence>
<feature type="domain" description="Gnk2-homologous" evidence="21">
    <location>
        <begin position="139"/>
        <end position="241"/>
    </location>
</feature>
<dbReference type="InterPro" id="IPR038408">
    <property type="entry name" value="GNK2_sf"/>
</dbReference>
<keyword evidence="11 18" id="KW-1133">Transmembrane helix</keyword>
<keyword evidence="6 19" id="KW-0732">Signal</keyword>
<dbReference type="GO" id="GO:0005524">
    <property type="term" value="F:ATP binding"/>
    <property type="evidence" value="ECO:0007669"/>
    <property type="project" value="UniProtKB-UniRule"/>
</dbReference>
<dbReference type="FunFam" id="3.30.200.20:FF:000195">
    <property type="entry name" value="G-type lectin S-receptor-like serine/threonine-protein kinase"/>
    <property type="match status" value="1"/>
</dbReference>
<dbReference type="PROSITE" id="PS00107">
    <property type="entry name" value="PROTEIN_KINASE_ATP"/>
    <property type="match status" value="1"/>
</dbReference>
<comment type="catalytic activity">
    <reaction evidence="16">
        <text>L-seryl-[protein] + ATP = O-phospho-L-seryl-[protein] + ADP + H(+)</text>
        <dbReference type="Rhea" id="RHEA:17989"/>
        <dbReference type="Rhea" id="RHEA-COMP:9863"/>
        <dbReference type="Rhea" id="RHEA-COMP:11604"/>
        <dbReference type="ChEBI" id="CHEBI:15378"/>
        <dbReference type="ChEBI" id="CHEBI:29999"/>
        <dbReference type="ChEBI" id="CHEBI:30616"/>
        <dbReference type="ChEBI" id="CHEBI:83421"/>
        <dbReference type="ChEBI" id="CHEBI:456216"/>
        <dbReference type="EC" id="2.7.11.1"/>
    </reaction>
</comment>
<comment type="caution">
    <text evidence="22">The sequence shown here is derived from an EMBL/GenBank/DDBJ whole genome shotgun (WGS) entry which is preliminary data.</text>
</comment>
<dbReference type="CDD" id="cd23509">
    <property type="entry name" value="Gnk2-like"/>
    <property type="match status" value="6"/>
</dbReference>
<dbReference type="InterPro" id="IPR011009">
    <property type="entry name" value="Kinase-like_dom_sf"/>
</dbReference>
<evidence type="ECO:0000259" key="21">
    <source>
        <dbReference type="PROSITE" id="PS51473"/>
    </source>
</evidence>
<keyword evidence="4" id="KW-0808">Transferase</keyword>
<evidence type="ECO:0000313" key="22">
    <source>
        <dbReference type="EMBL" id="KAL0911290.1"/>
    </source>
</evidence>
<evidence type="ECO:0000256" key="17">
    <source>
        <dbReference type="PROSITE-ProRule" id="PRU10141"/>
    </source>
</evidence>
<reference evidence="22 23" key="1">
    <citation type="journal article" date="2024" name="Plant Biotechnol. J.">
        <title>Dendrobium thyrsiflorum genome and its molecular insights into genes involved in important horticultural traits.</title>
        <authorList>
            <person name="Chen B."/>
            <person name="Wang J.Y."/>
            <person name="Zheng P.J."/>
            <person name="Li K.L."/>
            <person name="Liang Y.M."/>
            <person name="Chen X.F."/>
            <person name="Zhang C."/>
            <person name="Zhao X."/>
            <person name="He X."/>
            <person name="Zhang G.Q."/>
            <person name="Liu Z.J."/>
            <person name="Xu Q."/>
        </authorList>
    </citation>
    <scope>NUCLEOTIDE SEQUENCE [LARGE SCALE GENOMIC DNA]</scope>
    <source>
        <strain evidence="22">GZMU011</strain>
    </source>
</reference>
<feature type="domain" description="Gnk2-homologous" evidence="21">
    <location>
        <begin position="1004"/>
        <end position="1107"/>
    </location>
</feature>
<evidence type="ECO:0000256" key="12">
    <source>
        <dbReference type="ARBA" id="ARBA00023136"/>
    </source>
</evidence>
<feature type="domain" description="Gnk2-homologous" evidence="21">
    <location>
        <begin position="696"/>
        <end position="800"/>
    </location>
</feature>
<evidence type="ECO:0000256" key="2">
    <source>
        <dbReference type="ARBA" id="ARBA00012513"/>
    </source>
</evidence>
<accession>A0ABD0UET2</accession>
<dbReference type="PROSITE" id="PS00108">
    <property type="entry name" value="PROTEIN_KINASE_ST"/>
    <property type="match status" value="2"/>
</dbReference>
<dbReference type="Proteomes" id="UP001552299">
    <property type="component" value="Unassembled WGS sequence"/>
</dbReference>
<evidence type="ECO:0000256" key="9">
    <source>
        <dbReference type="ARBA" id="ARBA00022777"/>
    </source>
</evidence>
<dbReference type="PANTHER" id="PTHR27002">
    <property type="entry name" value="RECEPTOR-LIKE SERINE/THREONINE-PROTEIN KINASE SD1-8"/>
    <property type="match status" value="1"/>
</dbReference>
<dbReference type="FunFam" id="1.10.510.10:FF:001019">
    <property type="entry name" value="G-type lectin S-receptor-like serine/threonine-protein kinase B120"/>
    <property type="match status" value="1"/>
</dbReference>
<dbReference type="InterPro" id="IPR001245">
    <property type="entry name" value="Ser-Thr/Tyr_kinase_cat_dom"/>
</dbReference>
<dbReference type="EMBL" id="JANQDX010000015">
    <property type="protein sequence ID" value="KAL0911290.1"/>
    <property type="molecule type" value="Genomic_DNA"/>
</dbReference>
<evidence type="ECO:0000256" key="8">
    <source>
        <dbReference type="ARBA" id="ARBA00022741"/>
    </source>
</evidence>
<evidence type="ECO:0000256" key="18">
    <source>
        <dbReference type="SAM" id="Phobius"/>
    </source>
</evidence>
<keyword evidence="7" id="KW-0677">Repeat</keyword>
<dbReference type="GO" id="GO:0016020">
    <property type="term" value="C:membrane"/>
    <property type="evidence" value="ECO:0007669"/>
    <property type="project" value="UniProtKB-SubCell"/>
</dbReference>
<evidence type="ECO:0000256" key="6">
    <source>
        <dbReference type="ARBA" id="ARBA00022729"/>
    </source>
</evidence>
<evidence type="ECO:0000256" key="5">
    <source>
        <dbReference type="ARBA" id="ARBA00022692"/>
    </source>
</evidence>
<feature type="domain" description="Gnk2-homologous" evidence="21">
    <location>
        <begin position="896"/>
        <end position="1000"/>
    </location>
</feature>
<dbReference type="Gene3D" id="1.10.510.10">
    <property type="entry name" value="Transferase(Phosphotransferase) domain 1"/>
    <property type="match status" value="2"/>
</dbReference>
<keyword evidence="9" id="KW-0418">Kinase</keyword>
<dbReference type="SMART" id="SM00220">
    <property type="entry name" value="S_TKc"/>
    <property type="match status" value="1"/>
</dbReference>
<keyword evidence="13" id="KW-1015">Disulfide bond</keyword>
<keyword evidence="8 17" id="KW-0547">Nucleotide-binding</keyword>
<dbReference type="EC" id="2.7.11.1" evidence="2"/>
<feature type="transmembrane region" description="Helical" evidence="18">
    <location>
        <begin position="1134"/>
        <end position="1157"/>
    </location>
</feature>
<dbReference type="PANTHER" id="PTHR27002:SF926">
    <property type="entry name" value="OS07G0535800 PROTEIN"/>
    <property type="match status" value="1"/>
</dbReference>
<protein>
    <recommendedName>
        <fullName evidence="2">non-specific serine/threonine protein kinase</fullName>
        <ecNumber evidence="2">2.7.11.1</ecNumber>
    </recommendedName>
</protein>
<evidence type="ECO:0000256" key="1">
    <source>
        <dbReference type="ARBA" id="ARBA00004167"/>
    </source>
</evidence>
<dbReference type="InterPro" id="IPR002902">
    <property type="entry name" value="GNK2"/>
</dbReference>
<dbReference type="InterPro" id="IPR000719">
    <property type="entry name" value="Prot_kinase_dom"/>
</dbReference>
<dbReference type="FunFam" id="1.10.510.10:FF:000060">
    <property type="entry name" value="G-type lectin S-receptor-like serine/threonine-protein kinase"/>
    <property type="match status" value="1"/>
</dbReference>
<evidence type="ECO:0000256" key="11">
    <source>
        <dbReference type="ARBA" id="ARBA00022989"/>
    </source>
</evidence>
<keyword evidence="5 18" id="KW-0812">Transmembrane</keyword>
<feature type="transmembrane region" description="Helical" evidence="18">
    <location>
        <begin position="278"/>
        <end position="298"/>
    </location>
</feature>
<evidence type="ECO:0000256" key="10">
    <source>
        <dbReference type="ARBA" id="ARBA00022840"/>
    </source>
</evidence>
<evidence type="ECO:0000259" key="20">
    <source>
        <dbReference type="PROSITE" id="PS50011"/>
    </source>
</evidence>
<keyword evidence="12 18" id="KW-0472">Membrane</keyword>
<feature type="binding site" evidence="17">
    <location>
        <position position="379"/>
    </location>
    <ligand>
        <name>ATP</name>
        <dbReference type="ChEBI" id="CHEBI:30616"/>
    </ligand>
</feature>
<evidence type="ECO:0000256" key="13">
    <source>
        <dbReference type="ARBA" id="ARBA00023157"/>
    </source>
</evidence>
<comment type="catalytic activity">
    <reaction evidence="15">
        <text>L-threonyl-[protein] + ATP = O-phospho-L-threonyl-[protein] + ADP + H(+)</text>
        <dbReference type="Rhea" id="RHEA:46608"/>
        <dbReference type="Rhea" id="RHEA-COMP:11060"/>
        <dbReference type="Rhea" id="RHEA-COMP:11605"/>
        <dbReference type="ChEBI" id="CHEBI:15378"/>
        <dbReference type="ChEBI" id="CHEBI:30013"/>
        <dbReference type="ChEBI" id="CHEBI:30616"/>
        <dbReference type="ChEBI" id="CHEBI:61977"/>
        <dbReference type="ChEBI" id="CHEBI:456216"/>
        <dbReference type="EC" id="2.7.11.1"/>
    </reaction>
</comment>
<evidence type="ECO:0000313" key="23">
    <source>
        <dbReference type="Proteomes" id="UP001552299"/>
    </source>
</evidence>
<evidence type="ECO:0000256" key="3">
    <source>
        <dbReference type="ARBA" id="ARBA00022527"/>
    </source>
</evidence>
<gene>
    <name evidence="22" type="ORF">M5K25_019422</name>
</gene>
<dbReference type="InterPro" id="IPR017441">
    <property type="entry name" value="Protein_kinase_ATP_BS"/>
</dbReference>
<feature type="signal peptide" evidence="19">
    <location>
        <begin position="1"/>
        <end position="26"/>
    </location>
</feature>
<evidence type="ECO:0000256" key="14">
    <source>
        <dbReference type="ARBA" id="ARBA00023180"/>
    </source>
</evidence>
<keyword evidence="3" id="KW-0723">Serine/threonine-protein kinase</keyword>
<dbReference type="PROSITE" id="PS50011">
    <property type="entry name" value="PROTEIN_KINASE_DOM"/>
    <property type="match status" value="2"/>
</dbReference>
<proteinExistence type="predicted"/>
<feature type="domain" description="Protein kinase" evidence="20">
    <location>
        <begin position="351"/>
        <end position="628"/>
    </location>
</feature>
<dbReference type="FunFam" id="3.30.200.20:FF:000142">
    <property type="entry name" value="Cysteine-rich receptor-like protein kinase 10"/>
    <property type="match status" value="1"/>
</dbReference>
<dbReference type="CDD" id="cd14066">
    <property type="entry name" value="STKc_IRAK"/>
    <property type="match status" value="1"/>
</dbReference>
<organism evidence="22 23">
    <name type="scientific">Dendrobium thyrsiflorum</name>
    <name type="common">Pinecone-like raceme dendrobium</name>
    <name type="synonym">Orchid</name>
    <dbReference type="NCBI Taxonomy" id="117978"/>
    <lineage>
        <taxon>Eukaryota</taxon>
        <taxon>Viridiplantae</taxon>
        <taxon>Streptophyta</taxon>
        <taxon>Embryophyta</taxon>
        <taxon>Tracheophyta</taxon>
        <taxon>Spermatophyta</taxon>
        <taxon>Magnoliopsida</taxon>
        <taxon>Liliopsida</taxon>
        <taxon>Asparagales</taxon>
        <taxon>Orchidaceae</taxon>
        <taxon>Epidendroideae</taxon>
        <taxon>Malaxideae</taxon>
        <taxon>Dendrobiinae</taxon>
        <taxon>Dendrobium</taxon>
    </lineage>
</organism>
<sequence>MSLPNSPLFLFSLLTIILSITVQTYSQVDQNNPFVTDCHGESFTLSSPYDSSLRLLLNELIASTPNSASFYFFNISTSPQIFGLAQCRPDVTPAVCSACLNQSAVASFNNKGCGLKKSVSNRAGHCLLRYSDQTFYNILEKNLFVWYPNAQSASASFNHRVNILMTKVMASAAAAVLKYAAEVAKDSVDAPNIYGMGWCSMELASSDCAKCLSNVFDAIAGKTRGSGAFVSCHLRFETYQFYSNLPLSAPPPEAGAPPPETGAPPPRAGGKKTMIKRVAIFLPIGILLLICTIIYLIWMRKRRDKGTKKFQNNQMLVIRGKDLASKLKIEENSMEFSLIKFSTIMEATNNFSSTNKLGQGGFGSVYKGHLSSGESMAVKRLDAFSNQGLEEFMNEIKLIAKLQHQNLVKLLGCCIEGYEKLLIYEYMPNKSLDYHLFDETRKEQLDWSKRFAIIDGIAQGLLYLHKYSRVRIIHRDLKASNILLDLQMNPKISDFGLARIYASTTPSNTNRIVGTYGYMSPEYAMEGIFSVKSDVFSFGVLMLEIISGKRNTSFHKSGKALNLLVHAWELWKNGNWLDFVDPSLGDKILSNEVSKCIIVALMCVQEKAVDRPIMSEIITMLGSENAILQDPKKPAFFTTGNEGASELLIYASQNDVTLTVLKGSRMTPPNSPLFLFSLLTTILSITVQTFSQVDQNNPFVTDCHGENFTSSSPYDSNLRLLLHELINSTPNSPSYFFLNNSTSPQIFGLAQCRPDITPAVCSACLNQSAVASVNNKGCGLKKSFANRAGNCLLRYSDQTFYNNLDENLFVWYPYAQNASASFNRRVNILMKRVMASAAAAALKFAVQVANESVDEPDIYGMGWCSLDLASSDCAQCLSSVFDRIPAGKTRGSGAFVSCHLRFETYQFYSNSSPYDSNLRLLLHELINSTPNSPSYFFLNNSTSPQIFGLAQCRPDITPAVCSACLNQSAVASVNNKGCGLKKSFANRAGNCLLRYSDQTFYNNLDENLFVWYPYAQNASASFNRRVNILMKRVMASAAAAALKFAVQVANESVDEPDIYGMGWCSLDLASSDCAQCLSSVFDRIPAGKTRGSGAFVSCHLRFETYQFYSNSSLLPALAPEAGGKISTNKRSKTVAVVAGTSGAVALLLFCTFFILLLRQRKRKLASEISIGYAVDEEEVLEKFKVKMIDFCAIKNATNNFAEENKLGQGGFGPVYKGVLMNGQEIAVKRLSKTSRQGIQEMKNEINFTAKLQHKNLIRLLGYCLEQEEKLLVYEFLPNTSLDKFLFDPIRSTQTGWETRFKIILGVGRGLLYLHEDSRLRIVHRDLKAGNILLDSDMNPKISDFGLAKLFGVDETERNTGRVCGTL</sequence>
<comment type="subcellular location">
    <subcellularLocation>
        <location evidence="1">Membrane</location>
        <topology evidence="1">Single-pass membrane protein</topology>
    </subcellularLocation>
</comment>
<evidence type="ECO:0000256" key="4">
    <source>
        <dbReference type="ARBA" id="ARBA00022679"/>
    </source>
</evidence>
<keyword evidence="23" id="KW-1185">Reference proteome</keyword>
<dbReference type="Gene3D" id="3.30.430.20">
    <property type="entry name" value="Gnk2 domain, C-X8-C-X2-C motif"/>
    <property type="match status" value="6"/>
</dbReference>
<keyword evidence="14" id="KW-0325">Glycoprotein</keyword>
<dbReference type="InterPro" id="IPR008271">
    <property type="entry name" value="Ser/Thr_kinase_AS"/>
</dbReference>
<name>A0ABD0UET2_DENTH</name>
<dbReference type="PROSITE" id="PS51473">
    <property type="entry name" value="GNK2"/>
    <property type="match status" value="5"/>
</dbReference>
<evidence type="ECO:0000256" key="19">
    <source>
        <dbReference type="SAM" id="SignalP"/>
    </source>
</evidence>
<feature type="chain" id="PRO_5044810685" description="non-specific serine/threonine protein kinase" evidence="19">
    <location>
        <begin position="27"/>
        <end position="1366"/>
    </location>
</feature>
<evidence type="ECO:0000256" key="15">
    <source>
        <dbReference type="ARBA" id="ARBA00047899"/>
    </source>
</evidence>
<dbReference type="SUPFAM" id="SSF56112">
    <property type="entry name" value="Protein kinase-like (PK-like)"/>
    <property type="match status" value="2"/>
</dbReference>
<dbReference type="Pfam" id="PF07714">
    <property type="entry name" value="PK_Tyr_Ser-Thr"/>
    <property type="match status" value="2"/>
</dbReference>